<protein>
    <submittedName>
        <fullName evidence="2">Uncharacterized protein</fullName>
    </submittedName>
</protein>
<keyword evidence="1" id="KW-0175">Coiled coil</keyword>
<dbReference type="Proteomes" id="UP000832011">
    <property type="component" value="Chromosome"/>
</dbReference>
<dbReference type="RefSeq" id="WP_058357130.1">
    <property type="nucleotide sequence ID" value="NZ_CABKVG010000010.1"/>
</dbReference>
<dbReference type="EMBL" id="CP091511">
    <property type="protein sequence ID" value="UOO89438.1"/>
    <property type="molecule type" value="Genomic_DNA"/>
</dbReference>
<name>A0ABY4E0X4_9NEIS</name>
<proteinExistence type="predicted"/>
<evidence type="ECO:0000313" key="2">
    <source>
        <dbReference type="EMBL" id="UOO89438.1"/>
    </source>
</evidence>
<feature type="coiled-coil region" evidence="1">
    <location>
        <begin position="2"/>
        <end position="29"/>
    </location>
</feature>
<reference evidence="2 3" key="1">
    <citation type="journal article" date="2022" name="Res Sq">
        <title>Evolution of multicellular longitudinally dividing oral cavity symbionts (Neisseriaceae).</title>
        <authorList>
            <person name="Nyongesa S."/>
            <person name="Weber P."/>
            <person name="Bernet E."/>
            <person name="Pullido F."/>
            <person name="Nieckarz M."/>
            <person name="Delaby M."/>
            <person name="Nieves C."/>
            <person name="Viehboeck T."/>
            <person name="Krause N."/>
            <person name="Rivera-Millot A."/>
            <person name="Nakamura A."/>
            <person name="Vischer N."/>
            <person name="VanNieuwenhze M."/>
            <person name="Brun Y."/>
            <person name="Cava F."/>
            <person name="Bulgheresi S."/>
            <person name="Veyrier F."/>
        </authorList>
    </citation>
    <scope>NUCLEOTIDE SEQUENCE [LARGE SCALE GENOMIC DNA]</scope>
    <source>
        <strain evidence="2 3">SN4</strain>
    </source>
</reference>
<dbReference type="NCBIfam" id="NF047652">
    <property type="entry name" value="NGO1151_fam"/>
    <property type="match status" value="1"/>
</dbReference>
<evidence type="ECO:0000313" key="3">
    <source>
        <dbReference type="Proteomes" id="UP000832011"/>
    </source>
</evidence>
<organism evidence="2 3">
    <name type="scientific">Vitreoscilla massiliensis</name>
    <dbReference type="NCBI Taxonomy" id="1689272"/>
    <lineage>
        <taxon>Bacteria</taxon>
        <taxon>Pseudomonadati</taxon>
        <taxon>Pseudomonadota</taxon>
        <taxon>Betaproteobacteria</taxon>
        <taxon>Neisseriales</taxon>
        <taxon>Neisseriaceae</taxon>
        <taxon>Vitreoscilla</taxon>
    </lineage>
</organism>
<keyword evidence="3" id="KW-1185">Reference proteome</keyword>
<sequence length="83" mass="9721">MSLELEKRLEFLEEQIEVVRMENRVLTAAIKGIIRGLPQDLAVDVIESIQFTFDNTSGELNYHNHPQADVFHDVTYDFFHEKE</sequence>
<gene>
    <name evidence="2" type="ORF">LVJ82_00180</name>
</gene>
<accession>A0ABY4E0X4</accession>
<evidence type="ECO:0000256" key="1">
    <source>
        <dbReference type="SAM" id="Coils"/>
    </source>
</evidence>